<feature type="chain" id="PRO_5005855670" evidence="1">
    <location>
        <begin position="23"/>
        <end position="139"/>
    </location>
</feature>
<comment type="caution">
    <text evidence="2">The sequence shown here is derived from an EMBL/GenBank/DDBJ whole genome shotgun (WGS) entry which is preliminary data.</text>
</comment>
<keyword evidence="1" id="KW-0732">Signal</keyword>
<accession>A0A0N0MGL2</accession>
<dbReference type="EMBL" id="JUFX02000001">
    <property type="protein sequence ID" value="KPH88886.1"/>
    <property type="molecule type" value="Genomic_DNA"/>
</dbReference>
<gene>
    <name evidence="2" type="ORF">GLUCOINTEAF2_0200016</name>
</gene>
<protein>
    <submittedName>
        <fullName evidence="2">Uncharacterized protein</fullName>
    </submittedName>
</protein>
<dbReference type="OrthoDB" id="7276883at2"/>
<reference evidence="2 3" key="1">
    <citation type="submission" date="2015-07" db="EMBL/GenBank/DDBJ databases">
        <title>Draft Genome Sequence of Komagataeibacter intermedius Strain AF2, Isolated from Kombucha Tea.</title>
        <authorList>
            <person name="Santos R.A."/>
            <person name="Berretta A.A."/>
            <person name="Barud H.S."/>
            <person name="Ribeiro S.J."/>
            <person name="Gonzalez-Garcia L.N."/>
            <person name="Zucchi T.D."/>
            <person name="Goldman G.H."/>
            <person name="Riano-Pachon D.M."/>
        </authorList>
    </citation>
    <scope>NUCLEOTIDE SEQUENCE [LARGE SCALE GENOMIC DNA]</scope>
    <source>
        <strain evidence="2 3">AF2</strain>
    </source>
</reference>
<evidence type="ECO:0000256" key="1">
    <source>
        <dbReference type="SAM" id="SignalP"/>
    </source>
</evidence>
<proteinExistence type="predicted"/>
<organism evidence="2 3">
    <name type="scientific">Komagataeibacter intermedius AF2</name>
    <dbReference type="NCBI Taxonomy" id="1458464"/>
    <lineage>
        <taxon>Bacteria</taxon>
        <taxon>Pseudomonadati</taxon>
        <taxon>Pseudomonadota</taxon>
        <taxon>Alphaproteobacteria</taxon>
        <taxon>Acetobacterales</taxon>
        <taxon>Acetobacteraceae</taxon>
        <taxon>Komagataeibacter</taxon>
    </lineage>
</organism>
<sequence length="139" mass="15391" precursor="true">MKIKEFLMAGFVVVALPVVAHAEDISWVNKTYTPDVLKDSRAGDINADIKKLTGSDYKVINGFLHGVVGPASVVNNIAYISGCQPHMCMNFTTIAFDGNGHYWGYLENMDAHYTHTYDKIYGHPSPEILAMLKNRGVVK</sequence>
<dbReference type="AlphaFoldDB" id="A0A0N0MGL2"/>
<name>A0A0N0MGL2_9PROT</name>
<evidence type="ECO:0000313" key="3">
    <source>
        <dbReference type="Proteomes" id="UP000031553"/>
    </source>
</evidence>
<feature type="signal peptide" evidence="1">
    <location>
        <begin position="1"/>
        <end position="22"/>
    </location>
</feature>
<evidence type="ECO:0000313" key="2">
    <source>
        <dbReference type="EMBL" id="KPH88886.1"/>
    </source>
</evidence>
<dbReference type="Proteomes" id="UP000031553">
    <property type="component" value="Unassembled WGS sequence"/>
</dbReference>